<protein>
    <recommendedName>
        <fullName evidence="6">NERD domain-containing protein</fullName>
    </recommendedName>
</protein>
<evidence type="ECO:0000313" key="4">
    <source>
        <dbReference type="Proteomes" id="UP000235579"/>
    </source>
</evidence>
<name>A0A2N7NCF6_9VIBR</name>
<feature type="region of interest" description="Disordered" evidence="1">
    <location>
        <begin position="661"/>
        <end position="693"/>
    </location>
</feature>
<feature type="compositionally biased region" description="Basic residues" evidence="1">
    <location>
        <begin position="669"/>
        <end position="693"/>
    </location>
</feature>
<organism evidence="2 4">
    <name type="scientific">Vibrio tasmaniensis</name>
    <dbReference type="NCBI Taxonomy" id="212663"/>
    <lineage>
        <taxon>Bacteria</taxon>
        <taxon>Pseudomonadati</taxon>
        <taxon>Pseudomonadota</taxon>
        <taxon>Gammaproteobacteria</taxon>
        <taxon>Vibrionales</taxon>
        <taxon>Vibrionaceae</taxon>
        <taxon>Vibrio</taxon>
    </lineage>
</organism>
<evidence type="ECO:0000313" key="2">
    <source>
        <dbReference type="EMBL" id="PMP09326.1"/>
    </source>
</evidence>
<dbReference type="Proteomes" id="UP000235579">
    <property type="component" value="Unassembled WGS sequence"/>
</dbReference>
<dbReference type="EMBL" id="SYVV01000075">
    <property type="protein sequence ID" value="TKG26449.1"/>
    <property type="molecule type" value="Genomic_DNA"/>
</dbReference>
<reference evidence="4" key="1">
    <citation type="submission" date="2016-07" db="EMBL/GenBank/DDBJ databases">
        <title>Nontailed viruses are major unrecognized killers of bacteria in the ocean.</title>
        <authorList>
            <person name="Kauffman K."/>
            <person name="Hussain F."/>
            <person name="Yang J."/>
            <person name="Arevalo P."/>
            <person name="Brown J."/>
            <person name="Cutler M."/>
            <person name="Kelly L."/>
            <person name="Polz M.F."/>
        </authorList>
    </citation>
    <scope>NUCLEOTIDE SEQUENCE [LARGE SCALE GENOMIC DNA]</scope>
    <source>
        <strain evidence="4">10N.222.48.A2</strain>
    </source>
</reference>
<reference evidence="3 5" key="4">
    <citation type="submission" date="2019-04" db="EMBL/GenBank/DDBJ databases">
        <title>A reverse ecology approach based on a biological definition of microbial populations.</title>
        <authorList>
            <person name="Arevalo P."/>
            <person name="Vaninsberghe D."/>
            <person name="Elsherbini J."/>
            <person name="Gore J."/>
            <person name="Polz M."/>
        </authorList>
    </citation>
    <scope>NUCLEOTIDE SEQUENCE [LARGE SCALE GENOMIC DNA]</scope>
    <source>
        <strain evidence="3 5">10N.222.45.A8</strain>
    </source>
</reference>
<sequence>MLKELNEFKLGKFSEYLKENSNDIESITNIIKSTLTRPDILQIRNRKIRKERDKFIENLILLTSELDSKVKEVITSKVKVIKTSEELFDNISKIIDECDISERSISAQVWSHLKRVEEGFDLINKNIDAFLCKKPKTKMLSPYTIIENGNGDSFSADAESENLIKYLSITLLLLGYKFKIFDNGKIILPLQEGVTEESIFQAGSIELFARSWKQLEDVCQRSILFGGDVLWLQGDDVQADARKRGFKQTYHYEREESEYELFDSISMERLKKKSLQYYLDILSNKEIRSKVTSSHDVVGKLSDRIFLNENEVLACITLGDVFCVDIFLDKKTYNELTLSEWIRSYFIFQWLSVQVSRKSINNILSREEIINYFDAKGISRNKSEVFIDLVTFSQSSQDLYDCPLIKLENNDYYFAYYSCLNFSVPNVILSRFSSLEIELSDKGVNFESDVVDFLKDGIGNCNSFKFKRELDEYEYDAVFTLDNKLFILECKNRSLSWYNPVKAFRNKVYLFETIEQVLRLKNALATYPEVLQDKLGIDISEYEIIPVIFNCMPFSWKGKINGVYVTDYSSFSRLLKSSEINLVMTNGHEQKKKSTSKYKQWKGSTVCAEDIINHLNNPIQLTPYISSRKASGYWGVANNETAFTLINYEVDVTEYQRQEKKMFGSTPKIKSKPKAKSNRKSMIKISKKKNRNK</sequence>
<evidence type="ECO:0008006" key="6">
    <source>
        <dbReference type="Google" id="ProtNLM"/>
    </source>
</evidence>
<gene>
    <name evidence="2" type="ORF">BCS92_23945</name>
    <name evidence="3" type="ORF">FC057_24405</name>
</gene>
<proteinExistence type="predicted"/>
<dbReference type="AlphaFoldDB" id="A0A2N7NCF6"/>
<accession>A0A2N7NCF6</accession>
<evidence type="ECO:0000313" key="3">
    <source>
        <dbReference type="EMBL" id="TKG26449.1"/>
    </source>
</evidence>
<reference evidence="2" key="3">
    <citation type="journal article" date="2018" name="Nature">
        <title>A major lineage of non-tailed dsDNA viruses as unrecognized killers of marine bacteria.</title>
        <authorList>
            <person name="Kauffman K.M."/>
            <person name="Hussain F.A."/>
            <person name="Yang J."/>
            <person name="Arevalo P."/>
            <person name="Brown J.M."/>
            <person name="Chang W.K."/>
            <person name="VanInsberghe D."/>
            <person name="Elsherbini J."/>
            <person name="Sharma R.S."/>
            <person name="Cutler M.B."/>
            <person name="Kelly L."/>
            <person name="Polz M.F."/>
        </authorList>
    </citation>
    <scope>NUCLEOTIDE SEQUENCE</scope>
    <source>
        <strain evidence="2">10N.222.48.A2</strain>
    </source>
</reference>
<dbReference type="Proteomes" id="UP000308018">
    <property type="component" value="Unassembled WGS sequence"/>
</dbReference>
<evidence type="ECO:0000256" key="1">
    <source>
        <dbReference type="SAM" id="MobiDB-lite"/>
    </source>
</evidence>
<reference evidence="2" key="2">
    <citation type="submission" date="2016-07" db="EMBL/GenBank/DDBJ databases">
        <authorList>
            <person name="Wan K."/>
            <person name="Booth B."/>
            <person name="Spirohn K."/>
            <person name="Hao T."/>
            <person name="Hu Y."/>
            <person name="Calderwood M."/>
            <person name="Hill D."/>
            <person name="Mohr S."/>
            <person name="Vidal M."/>
            <person name="Celniker S."/>
            <person name="Perrimon N."/>
        </authorList>
    </citation>
    <scope>NUCLEOTIDE SEQUENCE</scope>
    <source>
        <strain evidence="2">10N.222.48.A2</strain>
    </source>
</reference>
<dbReference type="EMBL" id="MDBP01000092">
    <property type="protein sequence ID" value="PMP09326.1"/>
    <property type="molecule type" value="Genomic_DNA"/>
</dbReference>
<evidence type="ECO:0000313" key="5">
    <source>
        <dbReference type="Proteomes" id="UP000308018"/>
    </source>
</evidence>
<dbReference type="RefSeq" id="WP_102258457.1">
    <property type="nucleotide sequence ID" value="NZ_MDBP01000092.1"/>
</dbReference>
<comment type="caution">
    <text evidence="2">The sequence shown here is derived from an EMBL/GenBank/DDBJ whole genome shotgun (WGS) entry which is preliminary data.</text>
</comment>